<keyword evidence="3" id="KW-1133">Transmembrane helix</keyword>
<dbReference type="InterPro" id="IPR049002">
    <property type="entry name" value="Stv"/>
</dbReference>
<keyword evidence="3" id="KW-0812">Transmembrane</keyword>
<dbReference type="InterPro" id="IPR036779">
    <property type="entry name" value="LysM_dom_sf"/>
</dbReference>
<evidence type="ECO:0000313" key="6">
    <source>
        <dbReference type="EMBL" id="RIX79080.1"/>
    </source>
</evidence>
<evidence type="ECO:0000313" key="7">
    <source>
        <dbReference type="Proteomes" id="UP000265619"/>
    </source>
</evidence>
<keyword evidence="7" id="KW-1185">Reference proteome</keyword>
<reference evidence="6 7" key="1">
    <citation type="submission" date="2018-09" db="EMBL/GenBank/DDBJ databases">
        <title>Acidovorax cavernicola nov. sp. isolated from Gruta de las Maravillas (Aracena, Spain).</title>
        <authorList>
            <person name="Jurado V."/>
            <person name="Gutierrez-Patricio S."/>
            <person name="Gonzalez-Pimentel J.L."/>
            <person name="Miller A.Z."/>
            <person name="Laiz L."/>
            <person name="Saiz-Jimenez C."/>
        </authorList>
    </citation>
    <scope>NUCLEOTIDE SEQUENCE [LARGE SCALE GENOMIC DNA]</scope>
    <source>
        <strain evidence="6 7">1011MAR4D40.2</strain>
    </source>
</reference>
<keyword evidence="1" id="KW-0677">Repeat</keyword>
<dbReference type="Pfam" id="PF01476">
    <property type="entry name" value="LysM"/>
    <property type="match status" value="1"/>
</dbReference>
<dbReference type="Pfam" id="PF25023">
    <property type="entry name" value="TEN_YD-shell"/>
    <property type="match status" value="2"/>
</dbReference>
<dbReference type="InterPro" id="IPR056823">
    <property type="entry name" value="TEN-like_YD-shell"/>
</dbReference>
<feature type="transmembrane region" description="Helical" evidence="3">
    <location>
        <begin position="4401"/>
        <end position="4423"/>
    </location>
</feature>
<proteinExistence type="predicted"/>
<dbReference type="Proteomes" id="UP000265619">
    <property type="component" value="Unassembled WGS sequence"/>
</dbReference>
<dbReference type="Gene3D" id="2.90.10.10">
    <property type="entry name" value="Bulb-type lectin domain"/>
    <property type="match status" value="2"/>
</dbReference>
<dbReference type="PROSITE" id="PS51782">
    <property type="entry name" value="LYSM"/>
    <property type="match status" value="1"/>
</dbReference>
<dbReference type="PROSITE" id="PS50927">
    <property type="entry name" value="BULB_LECTIN"/>
    <property type="match status" value="1"/>
</dbReference>
<protein>
    <submittedName>
        <fullName evidence="6">LysM peptidoglycan-binding domain-containing protein</fullName>
    </submittedName>
</protein>
<dbReference type="InterPro" id="IPR036426">
    <property type="entry name" value="Bulb-type_lectin_dom_sf"/>
</dbReference>
<feature type="transmembrane region" description="Helical" evidence="3">
    <location>
        <begin position="4429"/>
        <end position="4449"/>
    </location>
</feature>
<feature type="region of interest" description="Disordered" evidence="2">
    <location>
        <begin position="2986"/>
        <end position="3008"/>
    </location>
</feature>
<dbReference type="RefSeq" id="WP_119554340.1">
    <property type="nucleotide sequence ID" value="NZ_QXMN01000017.1"/>
</dbReference>
<keyword evidence="3" id="KW-0472">Membrane</keyword>
<dbReference type="InterPro" id="IPR001480">
    <property type="entry name" value="Bulb-type_lectin_dom"/>
</dbReference>
<dbReference type="PANTHER" id="PTHR32305">
    <property type="match status" value="1"/>
</dbReference>
<dbReference type="NCBIfam" id="TIGR01643">
    <property type="entry name" value="YD_repeat_2x"/>
    <property type="match status" value="22"/>
</dbReference>
<feature type="domain" description="LysM" evidence="5">
    <location>
        <begin position="4281"/>
        <end position="4328"/>
    </location>
</feature>
<dbReference type="Pfam" id="PF05593">
    <property type="entry name" value="RHS_repeat"/>
    <property type="match status" value="14"/>
</dbReference>
<feature type="compositionally biased region" description="Polar residues" evidence="2">
    <location>
        <begin position="2923"/>
        <end position="2932"/>
    </location>
</feature>
<dbReference type="SUPFAM" id="SSF51110">
    <property type="entry name" value="alpha-D-mannose-specific plant lectins"/>
    <property type="match status" value="1"/>
</dbReference>
<dbReference type="SMART" id="SM00108">
    <property type="entry name" value="B_lectin"/>
    <property type="match status" value="1"/>
</dbReference>
<dbReference type="CDD" id="cd00118">
    <property type="entry name" value="LysM"/>
    <property type="match status" value="1"/>
</dbReference>
<feature type="transmembrane region" description="Helical" evidence="3">
    <location>
        <begin position="4373"/>
        <end position="4394"/>
    </location>
</feature>
<evidence type="ECO:0000259" key="4">
    <source>
        <dbReference type="PROSITE" id="PS50927"/>
    </source>
</evidence>
<evidence type="ECO:0000256" key="3">
    <source>
        <dbReference type="SAM" id="Phobius"/>
    </source>
</evidence>
<organism evidence="6 7">
    <name type="scientific">Acidovorax cavernicola</name>
    <dbReference type="NCBI Taxonomy" id="1675792"/>
    <lineage>
        <taxon>Bacteria</taxon>
        <taxon>Pseudomonadati</taxon>
        <taxon>Pseudomonadota</taxon>
        <taxon>Betaproteobacteria</taxon>
        <taxon>Burkholderiales</taxon>
        <taxon>Comamonadaceae</taxon>
        <taxon>Acidovorax</taxon>
    </lineage>
</organism>
<evidence type="ECO:0000259" key="5">
    <source>
        <dbReference type="PROSITE" id="PS51782"/>
    </source>
</evidence>
<dbReference type="Pfam" id="PF21527">
    <property type="entry name" value="Stv"/>
    <property type="match status" value="1"/>
</dbReference>
<dbReference type="InterPro" id="IPR050708">
    <property type="entry name" value="T6SS_VgrG/RHS"/>
</dbReference>
<dbReference type="InterPro" id="IPR031325">
    <property type="entry name" value="RHS_repeat"/>
</dbReference>
<gene>
    <name evidence="6" type="ORF">D3H34_15165</name>
</gene>
<dbReference type="SMART" id="SM00257">
    <property type="entry name" value="LysM"/>
    <property type="match status" value="1"/>
</dbReference>
<dbReference type="PANTHER" id="PTHR32305:SF15">
    <property type="entry name" value="PROTEIN RHSA-RELATED"/>
    <property type="match status" value="1"/>
</dbReference>
<dbReference type="Gene3D" id="2.180.10.10">
    <property type="entry name" value="RHS repeat-associated core"/>
    <property type="match status" value="12"/>
</dbReference>
<evidence type="ECO:0000256" key="1">
    <source>
        <dbReference type="ARBA" id="ARBA00022737"/>
    </source>
</evidence>
<feature type="region of interest" description="Disordered" evidence="2">
    <location>
        <begin position="2923"/>
        <end position="2942"/>
    </location>
</feature>
<comment type="caution">
    <text evidence="6">The sequence shown here is derived from an EMBL/GenBank/DDBJ whole genome shotgun (WGS) entry which is preliminary data.</text>
</comment>
<dbReference type="EMBL" id="QXMN01000017">
    <property type="protein sequence ID" value="RIX79080.1"/>
    <property type="molecule type" value="Genomic_DNA"/>
</dbReference>
<evidence type="ECO:0000256" key="2">
    <source>
        <dbReference type="SAM" id="MobiDB-lite"/>
    </source>
</evidence>
<sequence>MVAIVSGNSLGLSLTSLATLGQRGTLGAAGQGRNGEQAFVNISNGNLVLQDFDDKLVGRGLDVNAVRTYNSLGLLNDDNGDNWMVGAYGQSAKLTGTVATAGSTVVRTDRDGAASTYTWDATRSLYVSSAGAGAFDTIAYDSAASRFVWTDGDTGLQERYESTALGRLMSATDPAGNTLTYTYNANGTLQKIADANGETTYFDYTGTNLTQIRTEATGGVILTRVRYAYDTSNRLSSVTVDLSPEDNVVADAKTYVTTYTYDGTSKRIASVTQSDGTSLAFTYGTDNRIATVKDGLGQTTSYTYDTANRRTTVTDPLGLTTFYSYDTAGQLTQIQAPAIGGVSQITLFSYDVNGNVTQVTDPLLFTVTMQYDAYGNQTLQRDAAGNTITRTFDARNQLLTETVYLTPDPDGAGAGLASQPLTARYVYDSTGKNQLRFVLSAEGRVTEYRYDSYGQRIAALQYASGKYDVSTLAATAVPTEAQLVTWTGTQDRTQASRTDTVYDARGQVQKVTTFGTVDASGNGVADSTQSITQYVYDRAGLLLSTISATTGTTTFTYDGKGRQLSSLNALNQSTLTSYDDANNKTVITLANGLITTSAYDKNGRLTSVTQSSAATPNLGATTNSYDKDGRLIRQVDPTGVSTGRVYDEAGRLVAEIDGNNTLTEYVYDKNNQVTQKIVYATPASTAAVAAYYADPNSAPINRLSALRPGLTSNDQKSWRLYDAAGRLVRTVNAAGAVTDFRYDGAARLIGTTQYVKVLVPGTLNALGAAPTLTATAPGLDGNDRVTRRFYDNDGLLLGTLDAEGYLTESRYDAKGRLITQISYAKPTTGTLRAAGTLAQLIPATDAQDQTSRWMYDDQGRVLAQIDAEGYMTEYVYDGNGNVTTSTRYATPVSATLLSQMTTATTVVSLRPATAGGFRTTTSVYDKLNRLTQRTNFEGTVFAYEYDNAGNLVKTTSAVGTTEVRTINARYDIQGRLIGELTAVGATLLVAGQTQAQIDTIWSQYGLTHAYDAAGRRLSTTDAYGNKTLFYYDADGRLTHTVNASGEITEQHYNALGQLDYSTRYGTRFPSLTGLAGGLVTDAFTTSVAALKNVLLDSTQSFTYNAAGQVATATDEKGNVTQSIYNAFGDLTTRTQALGGGQQLVQTMTVDRRGLVTGTVSDATGINAITSAVYDAFGRRTSSTDANGNLRQQRYDRLGRVVGTTDALSGVRSSTYDAFDRVLTQTDSLNQVTTFTYDKTLRSVAIKTPENITVTTVYTRLGQKQSVVDGNLNTTTYAYDKDGNLLTTTTPLTSTSNTYDRSGRLATTKDANGTVVTLAYDAANRVLTRTVDATGLNLVTIYAYDAKGQQYTVTDPNGVVTTIAYDLKGQVTSRTVDAAGLNLVTQYTYDGVGNTLTVIDPNLVTTQYTYDKLGRRTQMRVDPAGLNLTTSYAYDKNSNLTSKTDPNLQVTRYAYDAENRLIFTLDPVGNLQRTKYDAEGRVILTIDYAAPIDTTGLGAAPTRDQIEAKVGPIANPAKDVTVHRVLDKDGRLVATVNGLGEVVKFVYDANGNVTDRTTYANRITLASWTVGSMPAPTADATRDLRLRTVYDQLNRATYTINGVGAVTRTIHDANGNVVERLAYATTVPVTTAATASALAAAIQLATNPQQAGTNLFTQSEFANGVTDAPARGGAVTATTMTGLAGAIRLDKDSSVNTYAYKSLAPAPVPGVSYTLSVIVEMEDGLPPSFGSASVATAANSLGLALFSGATNPLKYVVQDLGGGRYRVSVTGIAPPAASSYFGVVKYTGNDARAFRISGFQVEQAEVASRYTATTTAAVAQVASGVRERFVYDRANRLTWRADGVGAVTQLAYDKNGNVLKTIQYATAISGSAGLSTVPATAGDRITDFVYDKANRQTFTIDALGALTETVYDKNGNVTTRYAYAKPVAVPTTTSKLTEAQVKTARVYDYAGADRVTRAAYDAANRLVLAVDATGAMVETSYDAAGNAIKTVSYAKPIVLTSLQTNFTANEATLRALLTVDSTNDRTVKRAYDGANRLVYTVDPMGFVSKNSYDGVDRITQTVSYWLSIPATTLNTVEKIGLAIVLQPASDRPTSFSYDAAGRLLSTTDSLGYTESYTYNGLGQKVTFTNKKSSVWSYLYDTAGRVIKETSPAVEVTAVKTDASGKLIVDSANSSTVGIVTLMTYDALGNLKSRTEAAGRVEQRVTSYEYDAVGHQVRTIFPTVNVYNAAGDTLTTNGAGGLATRTEVATTLDTRTTYDVFGNAITNRDVAGSYSYKTYDVLGRVKYDVDALGFVTSYVYNAWGQVTELTRFANATTLAASTPASLSTAQVTTAVNAAGIDHGPDRKITTTYDRAGRAIKVVEPQTYTYDSSAPAASQYASAGRTTVNTYNAFGEITRVGLLKNATQNTWVYTNNYYNLDGQQVASVDALGYLTTQSFDAFGSVSIRTEYAKAVASWNAASAPATPPTAVADLTNDRKTSYIYDRMGRKLSETRARVEYSATTNGTSTPVDLVTSYAYDAVGNLTRTTDAAGGMTYSYYDALGRVRATASPSSANGNLTAVTKFQRDAYGNVVVKTETHVYKSTAAADALVAPGPTSLAPGQTLTPGQSIYSGDGRYIFTLQSNGNLVVLDRHDNNQVLWNSQTAGSGATSFAFQADGNLVLSGPNGTIWNAATNAKGGVNLVMQGDGNLVLYTSAGAAVWSTGADNNAGINADRLTYTQYDKLGHATQSTDAAGFNHYSSYDARGNVAKEWQLVTDGSNSSTLFRAYQYDKLGQQTHVIDPASRSQVSGSTVTTVTQAQAGLIDTALEYNGFGEVTRKGVNGGRQEYFNYDNAGRIWRTNSGDGVDKVALYDLLGNQTANITSYGKASSDVNLLSSFSTPDAVAAADLRRTDMVYDLLGRLSSTIAPQRSDATGGAQVSRLFTQGTITGSSAPTRGDDGMANGSAGTNVVNLSWSALRNLGSGDIKVVMDYMTKPYPVTPVLLDGNGNPVTTDESGQPLPPPQMVAGQPRSRTQIVTNLAENTNSLTMRWDDPANDANGGVGRITKITIYKKDTYGNWQPVITEGTVGYSGQVIDFDAPTDPSSTMRLQIRAAGSTGENGWSDAPLVNFGDMLRYNASSLPPGSYEYRVTQTTSTGVATVTARGTVALTSPPLATISVPLGFYQTSLTTLGLFTWSSPGASVEQTFRFRPAGSNGAWTTVAVSDRGNGRDGVELSLIAAGNYEYELLWSRAGEGVPYAHATGKLTSTGWVLPKWVPPVNLPVITGVSIKMVGSGGNDESGNPIGTPTPTIQWPYSTTINAGNGVTFRYRAQGSTGAWSTLTITNTAGSNESNLPIGTQSVNIASLTPGLYDFQILATYTSQGTTQSVAQATGVLDNRNTPIMETRSGVTAVPYQVQVGSTPIYARDESGNIIYETVYETQYQTQQVPVWGWVQVPRVEAYQVAVQGPPMISGYDESNNPIYVRDMWGNIQYETVYQTHYRTVYDNVWTIVGWQSQTVPVQVPVQKPVITGYQPVYELRYNYVPYSYQVQVGTTPTTVQDNTPPYTPGYWTPTVPPLFSSQNTTAAGTAAASENNTDGAAAVQTPTVQGASTTNRPVVNQNVDRWGNVIAISDPRSAAWVTTYRYNANNQLVEQKQPDANGAQNTAGVATTQLFYDKLGRQIAIKDANGNIQGQAYDARGNLIQELHADGGVINNNYDVFGQKVGTVDATGRSTSFTYDNLGRLLTTTRMAADIWGWASPFGPSVISTAVITESNTWDQAGRKLSQTNGAGEILRYAYDLRGNVISTTKDMGQVTRAAFDSMNRKIGELDANGALSTWSYNYFGQVTAHRDIGGATYSYTYDNARQLTQQTNSRGQNLKYSYDTAGQLLRIDDAAVGKVTTYAYDLAGRHVRETTTQGGVAYQDNRMAYDALGRLRWVADSNAYITIDYDKVGNRSHVHTKLNYSGVSSLVGQIEQAEESDRYFAYDQMNRQTLVDSATADGSVLGTEGHKLRYDQNGNRTRDEHTGVRIIQQNGQWTAVGGNIVEEYSYDNLNRLTTTVRDGALVESRGYDGANRVISSTPGGLGVDYVNLHRWYRGTNGTDALQGRSSQYDRNGRLIHQATTEYMVSASAVNYTYDNEGNALSYLVADTLNQTFTNTAITVERAEGYRTATSLSVTTKAATGALLSQGVLGYSYDANGHLRSTGDIGQIAQPDLRTHNFISDANGNALYAYYAYEGTPDKRVNGQRQMVVNGEVLGRFGLMTDNRFDGTPLAPNGLIFTPQSDFSFGYQPINGNYPAGTPGSYSVGVNDTLQTIAKGAYGDSSLWFLIADANGLSSNADLRAGQVLRIPAATSSANNVNTFKPYDPSKVANDSPTMVAAPQAEGGGCGAVGKIIMVVVAVVATIFTAGVAMAGIGASFGTIMGAGTFAVTGGLAGAAATGGILATSSLAAAMVGGAVGSIVSQGVGIAIGAQDSFSWKGVALSAIGAGVSSGVGSALGPVTSTGFDKVLALAGRGAIASAVTQGISVATGLQNSFSWRGVAASAVGAGVGGAVSAAVGPVFGTAPLGELATRAVSGLAAGLTTAAMRGGRVSVTQVAADAFGNALGGALTSANSSAGSIDSSAQRQGEGPWSAADYRNGSDIQSDNAALQRQTQPYYDQIVGAFGAGGSTALRADGVLLAAGPSYSGIGTEDRLTVGGVRDAATDDQPRVNGLTFAEENALRRTVADRLGIRQGDVFNTAPRAAAVAAIPDVYAQKLSMSIGSGPLSGDAARERLAALAFDDGDSSASPITGDSSLSSKLPHFGPGVFRQSYDAAVAGMIGPNSSWDERLVYGTLATGLGGMTLLEDGGTALLNAPRLLVSAGENLARVFTASSTEDAIVAGLTAARDGSFGLLGLAPLVPANRWMGPMVRTPEEMALAQFPGTKAMNEQIWSQRQVFVGHGGMDAGDTFIVNKGSSITFYADPGAAISNALGVEIEQATILNGVYRRTYGPGEVAPNPRLSAIADGSVSQQPIGTVIRVESPTQVRRLSDLFGNNMGECHWAACMSGPNMPGTGYTYTTLGKVK</sequence>
<dbReference type="OrthoDB" id="8553452at2"/>
<dbReference type="InterPro" id="IPR006530">
    <property type="entry name" value="YD"/>
</dbReference>
<accession>A0A9X8D4B2</accession>
<dbReference type="Gene3D" id="3.10.350.10">
    <property type="entry name" value="LysM domain"/>
    <property type="match status" value="1"/>
</dbReference>
<feature type="domain" description="Bulb-type lectin" evidence="4">
    <location>
        <begin position="2593"/>
        <end position="2703"/>
    </location>
</feature>
<feature type="region of interest" description="Disordered" evidence="2">
    <location>
        <begin position="4596"/>
        <end position="4620"/>
    </location>
</feature>
<dbReference type="InterPro" id="IPR018392">
    <property type="entry name" value="LysM"/>
</dbReference>
<name>A0A9X8D4B2_9BURK</name>